<protein>
    <submittedName>
        <fullName evidence="1">Uncharacterized protein</fullName>
    </submittedName>
</protein>
<dbReference type="Proteomes" id="UP000232638">
    <property type="component" value="Chromosome"/>
</dbReference>
<name>A0A2K8U6E7_9GAMM</name>
<dbReference type="KEGG" id="tsy:THSYN_09220"/>
<gene>
    <name evidence="1" type="ORF">THSYN_09220</name>
</gene>
<organism evidence="1 2">
    <name type="scientific">Candidatus Thiodictyon syntrophicum</name>
    <dbReference type="NCBI Taxonomy" id="1166950"/>
    <lineage>
        <taxon>Bacteria</taxon>
        <taxon>Pseudomonadati</taxon>
        <taxon>Pseudomonadota</taxon>
        <taxon>Gammaproteobacteria</taxon>
        <taxon>Chromatiales</taxon>
        <taxon>Chromatiaceae</taxon>
        <taxon>Thiodictyon</taxon>
    </lineage>
</organism>
<evidence type="ECO:0000313" key="1">
    <source>
        <dbReference type="EMBL" id="AUB81117.1"/>
    </source>
</evidence>
<keyword evidence="2" id="KW-1185">Reference proteome</keyword>
<evidence type="ECO:0000313" key="2">
    <source>
        <dbReference type="Proteomes" id="UP000232638"/>
    </source>
</evidence>
<dbReference type="OrthoDB" id="3645759at2"/>
<dbReference type="RefSeq" id="WP_100918893.1">
    <property type="nucleotide sequence ID" value="NZ_CP020370.1"/>
</dbReference>
<sequence length="661" mass="74479">MPEAVRWCRHLQGPELQPLIAMDDPYAPDAQETGALWNAALIELEDLRQQGEGDALPLVICCGPTEQAQRLADDYGTDLMLEQFDLPREQSHELDALRAWYRQRTNEDPPHLDRDEDVLLVQLFFQWRVGQSLPDFAKRFRGRIQASDRGGVLESVLSRVLALNRLYAGYPTGIMDERLGPHLRGVLDQLRVEHHIAEYADSRRHGVWLAHPHLSNAIYEAWYPGARHLYVRAKHLEEAIGDALASAASPGERTAPLWALTRALAPGESHWIDEADRVARRVDRAPTIDLLGKIYALRAGVPESPMVTAELPVWVHLAALVPDLPLTPDPIGVAIGRLGDADVAEQGLRLTCHKLLQHLERMNEVLRARAIAAILDLLRRTPEWREWAPVALDVLWQTQQREVTRLIADWIPRYAPRSHIGAILIGALRAAPNDANLLAAAEALLPHAPASFDWGDIAFQFLGHSETPPTAVLQWTERHQFRVEECFVLGRLVGDSHAPAIGWGLTWANLWHRERAANYVLEPLWDQGVSPEVLKPWYLAWIRSCPPHADASFLLEKLIGTFPEDAMVQNVTAEWLTNTPPEHASWTYIWRSLLKANSENRELTTLGRRWLGDIPADHASWTYVWQPLREASPHDPELPGLGRRWLAAAPPEHGSWVGCSI</sequence>
<reference evidence="1 2" key="1">
    <citation type="submission" date="2017-03" db="EMBL/GenBank/DDBJ databases">
        <title>Complete genome sequence of Candidatus 'Thiodictyon syntrophicum' sp. nov. strain Cad16T, a photolithoautotroph purple sulfur bacterium isolated from an alpine meromictic lake.</title>
        <authorList>
            <person name="Luedin S.M."/>
            <person name="Pothier J.F."/>
            <person name="Danza F."/>
            <person name="Storelli N."/>
            <person name="Wittwer M."/>
            <person name="Tonolla M."/>
        </authorList>
    </citation>
    <scope>NUCLEOTIDE SEQUENCE [LARGE SCALE GENOMIC DNA]</scope>
    <source>
        <strain evidence="1 2">Cad16T</strain>
    </source>
</reference>
<accession>A0A2K8U6E7</accession>
<dbReference type="EMBL" id="CP020370">
    <property type="protein sequence ID" value="AUB81117.1"/>
    <property type="molecule type" value="Genomic_DNA"/>
</dbReference>
<proteinExistence type="predicted"/>
<dbReference type="AlphaFoldDB" id="A0A2K8U6E7"/>